<proteinExistence type="predicted"/>
<evidence type="ECO:0000259" key="4">
    <source>
        <dbReference type="PROSITE" id="PS50003"/>
    </source>
</evidence>
<feature type="compositionally biased region" description="Low complexity" evidence="3">
    <location>
        <begin position="167"/>
        <end position="192"/>
    </location>
</feature>
<feature type="compositionally biased region" description="Polar residues" evidence="3">
    <location>
        <begin position="424"/>
        <end position="434"/>
    </location>
</feature>
<feature type="compositionally biased region" description="Acidic residues" evidence="3">
    <location>
        <begin position="435"/>
        <end position="444"/>
    </location>
</feature>
<evidence type="ECO:0000313" key="7">
    <source>
        <dbReference type="EMBL" id="CRK02043.1"/>
    </source>
</evidence>
<dbReference type="InterPro" id="IPR000219">
    <property type="entry name" value="DH_dom"/>
</dbReference>
<feature type="region of interest" description="Disordered" evidence="3">
    <location>
        <begin position="521"/>
        <end position="664"/>
    </location>
</feature>
<dbReference type="InterPro" id="IPR052233">
    <property type="entry name" value="Rho-type_GEFs"/>
</dbReference>
<dbReference type="Pfam" id="PF00144">
    <property type="entry name" value="Beta-lactamase"/>
    <property type="match status" value="1"/>
</dbReference>
<dbReference type="InterPro" id="IPR041675">
    <property type="entry name" value="PH_5"/>
</dbReference>
<dbReference type="InterPro" id="IPR058664">
    <property type="entry name" value="ARB_00930-like_C"/>
</dbReference>
<reference evidence="7 8" key="1">
    <citation type="submission" date="2015-05" db="EMBL/GenBank/DDBJ databases">
        <authorList>
            <person name="Wang D.B."/>
            <person name="Wang M."/>
        </authorList>
    </citation>
    <scope>NUCLEOTIDE SEQUENCE [LARGE SCALE GENOMIC DNA]</scope>
    <source>
        <strain evidence="7">VL1</strain>
    </source>
</reference>
<dbReference type="SMART" id="SM00036">
    <property type="entry name" value="CNH"/>
    <property type="match status" value="1"/>
</dbReference>
<dbReference type="Proteomes" id="UP000044602">
    <property type="component" value="Unassembled WGS sequence"/>
</dbReference>
<evidence type="ECO:0000259" key="6">
    <source>
        <dbReference type="PROSITE" id="PS50219"/>
    </source>
</evidence>
<dbReference type="Gene3D" id="2.30.29.30">
    <property type="entry name" value="Pleckstrin-homology domain (PH domain)/Phosphotyrosine-binding domain (PTB)"/>
    <property type="match status" value="1"/>
</dbReference>
<dbReference type="PANTHER" id="PTHR46572">
    <property type="entry name" value="RHO1 GDP-GTP EXCHANGE PROTEIN 1-RELATED"/>
    <property type="match status" value="1"/>
</dbReference>
<dbReference type="InterPro" id="IPR035899">
    <property type="entry name" value="DBL_dom_sf"/>
</dbReference>
<feature type="compositionally biased region" description="Low complexity" evidence="3">
    <location>
        <begin position="140"/>
        <end position="155"/>
    </location>
</feature>
<keyword evidence="1" id="KW-0597">Phosphoprotein</keyword>
<dbReference type="SUPFAM" id="SSF56601">
    <property type="entry name" value="beta-lactamase/transpeptidase-like"/>
    <property type="match status" value="1"/>
</dbReference>
<dbReference type="PROSITE" id="PS50219">
    <property type="entry name" value="CNH"/>
    <property type="match status" value="1"/>
</dbReference>
<feature type="compositionally biased region" description="Polar residues" evidence="3">
    <location>
        <begin position="231"/>
        <end position="247"/>
    </location>
</feature>
<dbReference type="Pfam" id="PF23582">
    <property type="entry name" value="WHD_RGF3"/>
    <property type="match status" value="1"/>
</dbReference>
<organism evidence="7 8">
    <name type="scientific">Verticillium longisporum</name>
    <name type="common">Verticillium dahliae var. longisporum</name>
    <dbReference type="NCBI Taxonomy" id="100787"/>
    <lineage>
        <taxon>Eukaryota</taxon>
        <taxon>Fungi</taxon>
        <taxon>Dikarya</taxon>
        <taxon>Ascomycota</taxon>
        <taxon>Pezizomycotina</taxon>
        <taxon>Sordariomycetes</taxon>
        <taxon>Hypocreomycetidae</taxon>
        <taxon>Glomerellales</taxon>
        <taxon>Plectosphaerellaceae</taxon>
        <taxon>Verticillium</taxon>
    </lineage>
</organism>
<dbReference type="Pfam" id="PF00621">
    <property type="entry name" value="RhoGEF"/>
    <property type="match status" value="1"/>
</dbReference>
<name>A0A0G4KIG4_VERLO</name>
<dbReference type="InterPro" id="IPR001849">
    <property type="entry name" value="PH_domain"/>
</dbReference>
<dbReference type="GO" id="GO:0005085">
    <property type="term" value="F:guanyl-nucleotide exchange factor activity"/>
    <property type="evidence" value="ECO:0007669"/>
    <property type="project" value="UniProtKB-KW"/>
</dbReference>
<dbReference type="EMBL" id="CVQH01001447">
    <property type="protein sequence ID" value="CRK02043.1"/>
    <property type="molecule type" value="Genomic_DNA"/>
</dbReference>
<feature type="domain" description="CNH" evidence="6">
    <location>
        <begin position="1308"/>
        <end position="1616"/>
    </location>
</feature>
<feature type="compositionally biased region" description="Low complexity" evidence="3">
    <location>
        <begin position="298"/>
        <end position="312"/>
    </location>
</feature>
<feature type="compositionally biased region" description="Polar residues" evidence="3">
    <location>
        <begin position="205"/>
        <end position="218"/>
    </location>
</feature>
<dbReference type="SUPFAM" id="SSF48065">
    <property type="entry name" value="DBL homology domain (DH-domain)"/>
    <property type="match status" value="1"/>
</dbReference>
<feature type="domain" description="DH" evidence="5">
    <location>
        <begin position="847"/>
        <end position="1039"/>
    </location>
</feature>
<dbReference type="InterPro" id="IPR001466">
    <property type="entry name" value="Beta-lactam-related"/>
</dbReference>
<gene>
    <name evidence="7" type="ORF">BN1708_009600</name>
</gene>
<dbReference type="SUPFAM" id="SSF50729">
    <property type="entry name" value="PH domain-like"/>
    <property type="match status" value="1"/>
</dbReference>
<dbReference type="InterPro" id="IPR012338">
    <property type="entry name" value="Beta-lactam/transpept-like"/>
</dbReference>
<dbReference type="InterPro" id="IPR057283">
    <property type="entry name" value="RGF3_WH"/>
</dbReference>
<feature type="region of interest" description="Disordered" evidence="3">
    <location>
        <begin position="403"/>
        <end position="446"/>
    </location>
</feature>
<feature type="compositionally biased region" description="Polar residues" evidence="3">
    <location>
        <begin position="76"/>
        <end position="102"/>
    </location>
</feature>
<evidence type="ECO:0000313" key="8">
    <source>
        <dbReference type="Proteomes" id="UP000044602"/>
    </source>
</evidence>
<evidence type="ECO:0000256" key="3">
    <source>
        <dbReference type="SAM" id="MobiDB-lite"/>
    </source>
</evidence>
<dbReference type="Pfam" id="PF26335">
    <property type="entry name" value="ARB_00930_C"/>
    <property type="match status" value="1"/>
</dbReference>
<evidence type="ECO:0000256" key="1">
    <source>
        <dbReference type="ARBA" id="ARBA00022553"/>
    </source>
</evidence>
<feature type="compositionally biased region" description="Low complexity" evidence="3">
    <location>
        <begin position="248"/>
        <end position="266"/>
    </location>
</feature>
<feature type="compositionally biased region" description="Low complexity" evidence="3">
    <location>
        <begin position="41"/>
        <end position="53"/>
    </location>
</feature>
<protein>
    <submittedName>
        <fullName evidence="7">Uncharacterized protein</fullName>
    </submittedName>
</protein>
<keyword evidence="2" id="KW-0344">Guanine-nucleotide releasing factor</keyword>
<evidence type="ECO:0000259" key="5">
    <source>
        <dbReference type="PROSITE" id="PS50010"/>
    </source>
</evidence>
<evidence type="ECO:0000256" key="2">
    <source>
        <dbReference type="ARBA" id="ARBA00022658"/>
    </source>
</evidence>
<feature type="compositionally biased region" description="Low complexity" evidence="3">
    <location>
        <begin position="412"/>
        <end position="423"/>
    </location>
</feature>
<feature type="compositionally biased region" description="Polar residues" evidence="3">
    <location>
        <begin position="111"/>
        <end position="128"/>
    </location>
</feature>
<dbReference type="SMART" id="SM00325">
    <property type="entry name" value="RhoGEF"/>
    <property type="match status" value="1"/>
</dbReference>
<dbReference type="InterPro" id="IPR001180">
    <property type="entry name" value="CNH_dom"/>
</dbReference>
<keyword evidence="8" id="KW-1185">Reference proteome</keyword>
<accession>A0A0G4KIG4</accession>
<feature type="region of interest" description="Disordered" evidence="3">
    <location>
        <begin position="462"/>
        <end position="504"/>
    </location>
</feature>
<dbReference type="Gene3D" id="1.20.900.10">
    <property type="entry name" value="Dbl homology (DH) domain"/>
    <property type="match status" value="1"/>
</dbReference>
<dbReference type="Pfam" id="PF15405">
    <property type="entry name" value="PH_5"/>
    <property type="match status" value="1"/>
</dbReference>
<feature type="region of interest" description="Disordered" evidence="3">
    <location>
        <begin position="167"/>
        <end position="337"/>
    </location>
</feature>
<dbReference type="PANTHER" id="PTHR46572:SF1">
    <property type="entry name" value="RHO1 GUANINE NUCLEOTIDE EXCHANGE FACTOR TUS1"/>
    <property type="match status" value="1"/>
</dbReference>
<dbReference type="PROSITE" id="PS50010">
    <property type="entry name" value="DH_2"/>
    <property type="match status" value="1"/>
</dbReference>
<dbReference type="InterPro" id="IPR011993">
    <property type="entry name" value="PH-like_dom_sf"/>
</dbReference>
<dbReference type="PROSITE" id="PS50003">
    <property type="entry name" value="PH_DOMAIN"/>
    <property type="match status" value="1"/>
</dbReference>
<dbReference type="CDD" id="cd00160">
    <property type="entry name" value="RhoGEF"/>
    <property type="match status" value="1"/>
</dbReference>
<feature type="region of interest" description="Disordered" evidence="3">
    <location>
        <begin position="1"/>
        <end position="155"/>
    </location>
</feature>
<sequence>MSFRSDGQRRYGHVPPVQYPVADQAQDQSSYPARRPSFNNGDDSSFFDQGQDQATPQGYPDASAPSVRGRDELFLTSPTDPSANRPSYGSANSAMSSYQHQFQAAAPPTPSHSTYNPQHFARSQSTSLPYHPQPPVQRYSSTSAGSNTAASPTNYTPAAYNPAAYASATSPQRAPTQHGYNNSNNYNQGYTSPTIPQAPTYGMSPASTYSQSFPQSAQVPARHDQPLPSPGFSSNASTTSQTPSYDPSYNQSYGNNYGNYTSNGNNPAPAPYPTGTSQAPYPLQSHIPVGPAYSADPSSFYTRTSRSNSSTSPLHSPQIHSPGLQRHPTHAPLPSRPMDYVSEEATWEPDERRHENDQARYQEDIMHDIEAELGSINRHRPAPVNGGQFSDDELQQLRRYTTSSTTLNPTDSSNVSRFSSNASTNPRDNASSTFDYDDDDDDPEGTAGVLAMQQAEMDDRRFSTAAGGPGPYPYTEPVPVSTVSTMNTLPPPAEEQSSDTDYGGMDLGLFSGGYAGNLAYGNSVASPPADQDENTQRPLPDPTTYPQPSYDAYEGAPAFKDAGVDYGDTGGLQPPTAHRLSFDEGDERVSLHSRQSTNDSPNKEEYPDIFYHPGLTNRPLPALPPAPSSDSGSVLSPQGSVSHRHSHGHSLSVDSRHMYPPEGPSSMTFDMITLPSGRRRKFVPGKLTAADFGICTEPWALSGIAAWIREMADGEPDLKQKTVEEALVALFTVKVPTINVADAEVLSTTVVELLLDAQILIPEEEWVKFGPGTVSGVLWQLTGSGCYASKPHENEAPGRCYSYHCMRTLKKANLDDLMLDETKVEGWAEFFKVTKEMVEGKPKKEVERQNVLHEIVTSEETYMNQLEVLRVLYRDQIQHAPSPIIAPNRVDKFVAVVFGKVDAVLDANKENLLAQLKYRQQEQGPWIVGFSDLFREWIRKARDVYIDYASQYPHASYLVRREKDRNIIFAKFLDEVRGHKRSTRLDWTHFLKTPITRLQRYTFLLQTVEKNMLVDSEEKANLAKAISEIHNVTLECDQKVAEMQKKVEMMELNAMLVLRPGFHSVLNLDHLGRELILQGELTRMGHKGVRWVDTHALLFDHYLILAKPVSSRDGRGGRKFDVSKEPIPMPLLFLDSMNDDPISKQKGIAPLARGAGGSTPDNRLGKITSNGGDRPTLEHAATSSSIGSVSVSRLTPTISNDSKDKILYPFKIKHLGHETYTLFATTPDKRADWVQKIIEAKTRHAKALFSQNAEPFRLRVLADSSFAYDSVSAIGKTAGVPVRGTPLDRAIRELEQVYGPGRAAPVCRAQVNCATGFTAYGKSIIAIGTDYGVYISDTTDPRGWTRTVQVNRVTQITVLEEFSVCLIIADRSLISYPLDVVAPVSNFPAPVHDNPRRAPQRLGKDVAFFASARMKERMLVFYKRKEGMHNTFKVLEPVFHKSSEKKSRLFGGRRPGGGATEAFRDYDEFYLPTECYSLNLFQSYIAISTAKGFELLTLDKKQPMSIPDLREPAIANIATRIRDQRPLGMFRLNDQEFLLAYEDCAVYVDKHGDVSRTLIMEYSGKQKKARGATMYGQYLLLFNEDYVEVRNAENGRLRQIIAGRDVKCLDYGVRGPTGGTSVSSTSWLPGQSQALGGQQQLGEESKSTVKISMSHPEIAGTQIVLEMLLNDGHTENYPDAMHMLHLTAVTLSTLAARPAGASRSRNCPPLGPVFPPARAPRSHPRMVAALEALSRDLLSRAAGWNNTALSVGVETAIDPRDDAERGPMLEVHYSPPRARDVDGETVYRVGSVSKVFAVLGAEMLAARGDLHLDDKVGRWIGEPKEGSEGGVPWDEVTVGALATHMSGIGVDNLLAAYKSKRPPIYAPNHAPAYSNAGISLVGLVVEAAAGKPYDEVIRELILEPAGMRGTTVGGTLDNVSTIFVPVNNTEWNDDIGIFDAAGGMFTTTHDLLAFARAILRHGFLSPGQTRRWLKPTSFTSAWGTSVGAPWEILRLDELLPSGRIVDAYTKGGDIADYASALALVPDLGLAVTIMTAGPEMLAPSILLSRVFEGLVPALEAAARDEARQRYAGIYEDEATGSRIVLSVDEEGQGEGLLLIEWVMRGFNVLENLHRYSIRGIDDTETPPREGQTLRLFPALVERNGGTTEAWRAAMPPFTDDEAEKLDGELAWRDGTCLSWLLADRAT</sequence>
<dbReference type="CDD" id="cd00821">
    <property type="entry name" value="PH"/>
    <property type="match status" value="1"/>
</dbReference>
<dbReference type="STRING" id="100787.A0A0G4KIG4"/>
<dbReference type="Gene3D" id="3.40.710.10">
    <property type="entry name" value="DD-peptidase/beta-lactamase superfamily"/>
    <property type="match status" value="1"/>
</dbReference>
<dbReference type="SMART" id="SM00233">
    <property type="entry name" value="PH"/>
    <property type="match status" value="1"/>
</dbReference>
<dbReference type="Pfam" id="PF00780">
    <property type="entry name" value="CNH"/>
    <property type="match status" value="1"/>
</dbReference>
<feature type="region of interest" description="Disordered" evidence="3">
    <location>
        <begin position="1148"/>
        <end position="1183"/>
    </location>
</feature>
<feature type="domain" description="PH" evidence="4">
    <location>
        <begin position="1074"/>
        <end position="1242"/>
    </location>
</feature>